<dbReference type="RefSeq" id="WP_012462479.1">
    <property type="nucleotide sequence ID" value="NC_010794.1"/>
</dbReference>
<evidence type="ECO:0000256" key="1">
    <source>
        <dbReference type="SAM" id="MobiDB-lite"/>
    </source>
</evidence>
<feature type="region of interest" description="Disordered" evidence="1">
    <location>
        <begin position="54"/>
        <end position="81"/>
    </location>
</feature>
<organism evidence="2 3">
    <name type="scientific">Methylacidiphilum infernorum (isolate V4)</name>
    <name type="common">Methylokorus infernorum (strain V4)</name>
    <dbReference type="NCBI Taxonomy" id="481448"/>
    <lineage>
        <taxon>Bacteria</taxon>
        <taxon>Pseudomonadati</taxon>
        <taxon>Verrucomicrobiota</taxon>
        <taxon>Methylacidiphilae</taxon>
        <taxon>Methylacidiphilales</taxon>
        <taxon>Methylacidiphilaceae</taxon>
        <taxon>Methylacidiphilum (ex Ratnadevi et al. 2023)</taxon>
    </lineage>
</organism>
<sequence length="81" mass="9272">MVCRERKKKRKTDERALPRPKRRDALENAIASAAIERLGIDQLSREKLECADRSLSGVPGEREKKELRHGSTPSVTEFRRG</sequence>
<feature type="region of interest" description="Disordered" evidence="1">
    <location>
        <begin position="1"/>
        <end position="23"/>
    </location>
</feature>
<reference evidence="2 3" key="1">
    <citation type="journal article" date="2008" name="Biol. Direct">
        <title>Complete genome sequence of the extremely acidophilic methanotroph isolate V4, Methylacidiphilum infernorum, a representative of the bacterial phylum Verrucomicrobia.</title>
        <authorList>
            <person name="Hou S."/>
            <person name="Makarova K.S."/>
            <person name="Saw J.H."/>
            <person name="Senin P."/>
            <person name="Ly B.V."/>
            <person name="Zhou Z."/>
            <person name="Ren Y."/>
            <person name="Wang J."/>
            <person name="Galperin M.Y."/>
            <person name="Omelchenko M.V."/>
            <person name="Wolf Y.I."/>
            <person name="Yutin N."/>
            <person name="Koonin E.V."/>
            <person name="Stott M.B."/>
            <person name="Mountain B.W."/>
            <person name="Crowe M.A."/>
            <person name="Smirnova A.V."/>
            <person name="Dunfield P.F."/>
            <person name="Feng L."/>
            <person name="Wang L."/>
            <person name="Alam M."/>
        </authorList>
    </citation>
    <scope>NUCLEOTIDE SEQUENCE [LARGE SCALE GENOMIC DNA]</scope>
    <source>
        <strain evidence="3">Isolate V4</strain>
    </source>
</reference>
<dbReference type="EMBL" id="CP000975">
    <property type="protein sequence ID" value="ACD82197.1"/>
    <property type="molecule type" value="Genomic_DNA"/>
</dbReference>
<name>B3DX57_METI4</name>
<evidence type="ECO:0000313" key="3">
    <source>
        <dbReference type="Proteomes" id="UP000009149"/>
    </source>
</evidence>
<protein>
    <submittedName>
        <fullName evidence="2">Uncharacterized protein</fullName>
    </submittedName>
</protein>
<proteinExistence type="predicted"/>
<feature type="compositionally biased region" description="Basic residues" evidence="1">
    <location>
        <begin position="1"/>
        <end position="10"/>
    </location>
</feature>
<accession>B3DX57</accession>
<gene>
    <name evidence="2" type="ordered locus">Minf_0137</name>
</gene>
<dbReference type="AlphaFoldDB" id="B3DX57"/>
<dbReference type="STRING" id="481448.Minf_0137"/>
<dbReference type="Proteomes" id="UP000009149">
    <property type="component" value="Chromosome"/>
</dbReference>
<dbReference type="KEGG" id="min:Minf_0137"/>
<feature type="compositionally biased region" description="Basic and acidic residues" evidence="1">
    <location>
        <begin position="60"/>
        <end position="69"/>
    </location>
</feature>
<evidence type="ECO:0000313" key="2">
    <source>
        <dbReference type="EMBL" id="ACD82197.1"/>
    </source>
</evidence>
<dbReference type="HOGENOM" id="CLU_2569868_0_0_0"/>